<evidence type="ECO:0000256" key="3">
    <source>
        <dbReference type="ARBA" id="ARBA00022989"/>
    </source>
</evidence>
<dbReference type="Pfam" id="PF13564">
    <property type="entry name" value="DoxX_2"/>
    <property type="match status" value="1"/>
</dbReference>
<feature type="transmembrane region" description="Helical" evidence="5">
    <location>
        <begin position="73"/>
        <end position="92"/>
    </location>
</feature>
<accession>A0A4R7EM47</accession>
<evidence type="ECO:0000256" key="1">
    <source>
        <dbReference type="ARBA" id="ARBA00004141"/>
    </source>
</evidence>
<proteinExistence type="predicted"/>
<dbReference type="PIRSF" id="PIRSF030066">
    <property type="entry name" value="UCP030066"/>
    <property type="match status" value="1"/>
</dbReference>
<keyword evidence="7" id="KW-1185">Reference proteome</keyword>
<gene>
    <name evidence="6" type="ORF">C8P70_1588</name>
</gene>
<reference evidence="6 7" key="1">
    <citation type="submission" date="2019-03" db="EMBL/GenBank/DDBJ databases">
        <title>Genomic Encyclopedia of Archaeal and Bacterial Type Strains, Phase II (KMG-II): from individual species to whole genera.</title>
        <authorList>
            <person name="Goeker M."/>
        </authorList>
    </citation>
    <scope>NUCLEOTIDE SEQUENCE [LARGE SCALE GENOMIC DNA]</scope>
    <source>
        <strain evidence="6 7">DSM 28213</strain>
    </source>
</reference>
<keyword evidence="2 5" id="KW-0812">Transmembrane</keyword>
<feature type="transmembrane region" description="Helical" evidence="5">
    <location>
        <begin position="45"/>
        <end position="64"/>
    </location>
</feature>
<dbReference type="EMBL" id="SOAG01000058">
    <property type="protein sequence ID" value="TDS50507.1"/>
    <property type="molecule type" value="Genomic_DNA"/>
</dbReference>
<dbReference type="GO" id="GO:0016020">
    <property type="term" value="C:membrane"/>
    <property type="evidence" value="ECO:0007669"/>
    <property type="project" value="UniProtKB-SubCell"/>
</dbReference>
<comment type="subcellular location">
    <subcellularLocation>
        <location evidence="1">Membrane</location>
        <topology evidence="1">Multi-pass membrane protein</topology>
    </subcellularLocation>
</comment>
<evidence type="ECO:0000313" key="6">
    <source>
        <dbReference type="EMBL" id="TDS50507.1"/>
    </source>
</evidence>
<evidence type="ECO:0000256" key="2">
    <source>
        <dbReference type="ARBA" id="ARBA00022692"/>
    </source>
</evidence>
<dbReference type="InterPro" id="IPR016944">
    <property type="entry name" value="UCP030066"/>
</dbReference>
<dbReference type="Proteomes" id="UP000295215">
    <property type="component" value="Unassembled WGS sequence"/>
</dbReference>
<dbReference type="RefSeq" id="WP_133713835.1">
    <property type="nucleotide sequence ID" value="NZ_SOAG01000058.1"/>
</dbReference>
<feature type="transmembrane region" description="Helical" evidence="5">
    <location>
        <begin position="98"/>
        <end position="115"/>
    </location>
</feature>
<keyword evidence="3 5" id="KW-1133">Transmembrane helix</keyword>
<keyword evidence="4 5" id="KW-0472">Membrane</keyword>
<sequence>MKKANKIIYWTTTIFLSVGMLAGGIQQMLQIGGYNEIVTKLGYPLYLLSIIGTWKILGVIAILIPKSPLLKEWAYAGFFFVMTGAAISHLAVDQPFVETMPALVLLIAIVLSWYFRPADRKFIINNQ</sequence>
<evidence type="ECO:0000256" key="4">
    <source>
        <dbReference type="ARBA" id="ARBA00023136"/>
    </source>
</evidence>
<evidence type="ECO:0000313" key="7">
    <source>
        <dbReference type="Proteomes" id="UP000295215"/>
    </source>
</evidence>
<dbReference type="AlphaFoldDB" id="A0A4R7EM47"/>
<feature type="transmembrane region" description="Helical" evidence="5">
    <location>
        <begin position="7"/>
        <end position="25"/>
    </location>
</feature>
<comment type="caution">
    <text evidence="6">The sequence shown here is derived from an EMBL/GenBank/DDBJ whole genome shotgun (WGS) entry which is preliminary data.</text>
</comment>
<protein>
    <submittedName>
        <fullName evidence="6">DoxX-like protein</fullName>
    </submittedName>
</protein>
<dbReference type="InterPro" id="IPR032808">
    <property type="entry name" value="DoxX"/>
</dbReference>
<name>A0A4R7EM47_9FLAO</name>
<dbReference type="OrthoDB" id="7960583at2"/>
<evidence type="ECO:0000256" key="5">
    <source>
        <dbReference type="SAM" id="Phobius"/>
    </source>
</evidence>
<organism evidence="6 7">
    <name type="scientific">Myroides indicus</name>
    <dbReference type="NCBI Taxonomy" id="1323422"/>
    <lineage>
        <taxon>Bacteria</taxon>
        <taxon>Pseudomonadati</taxon>
        <taxon>Bacteroidota</taxon>
        <taxon>Flavobacteriia</taxon>
        <taxon>Flavobacteriales</taxon>
        <taxon>Flavobacteriaceae</taxon>
        <taxon>Myroides</taxon>
    </lineage>
</organism>